<keyword evidence="1" id="KW-1133">Transmembrane helix</keyword>
<evidence type="ECO:0000313" key="3">
    <source>
        <dbReference type="Proteomes" id="UP000196440"/>
    </source>
</evidence>
<feature type="transmembrane region" description="Helical" evidence="1">
    <location>
        <begin position="41"/>
        <end position="58"/>
    </location>
</feature>
<organism evidence="2 3">
    <name type="scientific">Yersinia intermedia</name>
    <dbReference type="NCBI Taxonomy" id="631"/>
    <lineage>
        <taxon>Bacteria</taxon>
        <taxon>Pseudomonadati</taxon>
        <taxon>Pseudomonadota</taxon>
        <taxon>Gammaproteobacteria</taxon>
        <taxon>Enterobacterales</taxon>
        <taxon>Yersiniaceae</taxon>
        <taxon>Yersinia</taxon>
    </lineage>
</organism>
<dbReference type="Proteomes" id="UP000196440">
    <property type="component" value="Unassembled WGS sequence"/>
</dbReference>
<comment type="caution">
    <text evidence="2">The sequence shown here is derived from an EMBL/GenBank/DDBJ whole genome shotgun (WGS) entry which is preliminary data.</text>
</comment>
<dbReference type="RefSeq" id="WP_087815368.1">
    <property type="nucleotide sequence ID" value="NZ_NHOI01000004.1"/>
</dbReference>
<dbReference type="EMBL" id="NHOI01000004">
    <property type="protein sequence ID" value="OVZ89155.1"/>
    <property type="molecule type" value="Genomic_DNA"/>
</dbReference>
<accession>A0A209A8W2</accession>
<protein>
    <submittedName>
        <fullName evidence="2">Uncharacterized protein</fullName>
    </submittedName>
</protein>
<feature type="transmembrane region" description="Helical" evidence="1">
    <location>
        <begin position="67"/>
        <end position="85"/>
    </location>
</feature>
<feature type="transmembrane region" description="Helical" evidence="1">
    <location>
        <begin position="7"/>
        <end position="29"/>
    </location>
</feature>
<reference evidence="2 3" key="1">
    <citation type="submission" date="2017-05" db="EMBL/GenBank/DDBJ databases">
        <title>Whole genome sequencing of Yersinia kristensenii.</title>
        <authorList>
            <person name="Campioni F."/>
        </authorList>
    </citation>
    <scope>NUCLEOTIDE SEQUENCE [LARGE SCALE GENOMIC DNA]</scope>
    <source>
        <strain evidence="2 3">CFSAN060536</strain>
    </source>
</reference>
<dbReference type="AlphaFoldDB" id="A0A209A8W2"/>
<keyword evidence="1" id="KW-0472">Membrane</keyword>
<evidence type="ECO:0000256" key="1">
    <source>
        <dbReference type="SAM" id="Phobius"/>
    </source>
</evidence>
<evidence type="ECO:0000313" key="2">
    <source>
        <dbReference type="EMBL" id="OVZ89155.1"/>
    </source>
</evidence>
<feature type="transmembrane region" description="Helical" evidence="1">
    <location>
        <begin position="100"/>
        <end position="122"/>
    </location>
</feature>
<gene>
    <name evidence="2" type="ORF">CBW57_03685</name>
</gene>
<proteinExistence type="predicted"/>
<keyword evidence="1" id="KW-0812">Transmembrane</keyword>
<sequence length="139" mass="15501">MNNKILRYWNLSALGLMALGLLVVAYLIYKKENNGMDISNYFLLTPPIIISLGLSAFYKRIKPHAELLYAIAATASALTLCLDALPDSTNNLFPYFFQSVLGYLILVWVAALSLANIIYTIAHKILSYFFDISENSAAQ</sequence>
<name>A0A209A8W2_YERIN</name>